<evidence type="ECO:0008006" key="4">
    <source>
        <dbReference type="Google" id="ProtNLM"/>
    </source>
</evidence>
<dbReference type="Proteomes" id="UP000245444">
    <property type="component" value="Chromosome"/>
</dbReference>
<dbReference type="AlphaFoldDB" id="A0A2U8WN29"/>
<protein>
    <recommendedName>
        <fullName evidence="4">Phage abortive infection protein</fullName>
    </recommendedName>
</protein>
<dbReference type="OrthoDB" id="7595298at2"/>
<gene>
    <name evidence="2" type="ORF">DK419_15255</name>
</gene>
<feature type="transmembrane region" description="Helical" evidence="1">
    <location>
        <begin position="53"/>
        <end position="74"/>
    </location>
</feature>
<reference evidence="2 3" key="1">
    <citation type="submission" date="2018-05" db="EMBL/GenBank/DDBJ databases">
        <title>Complete Genome Sequence of Methylobacterium sp. 17Sr1-28.</title>
        <authorList>
            <person name="Srinivasan S."/>
        </authorList>
    </citation>
    <scope>NUCLEOTIDE SEQUENCE [LARGE SCALE GENOMIC DNA]</scope>
    <source>
        <strain evidence="2 3">17Sr1-28</strain>
    </source>
</reference>
<keyword evidence="1" id="KW-0472">Membrane</keyword>
<name>A0A2U8WN29_9HYPH</name>
<feature type="transmembrane region" description="Helical" evidence="1">
    <location>
        <begin position="12"/>
        <end position="33"/>
    </location>
</feature>
<dbReference type="EMBL" id="CP029553">
    <property type="protein sequence ID" value="AWN47497.1"/>
    <property type="molecule type" value="Genomic_DNA"/>
</dbReference>
<dbReference type="Pfam" id="PF16872">
    <property type="entry name" value="putAbiC"/>
    <property type="match status" value="1"/>
</dbReference>
<dbReference type="KEGG" id="mtea:DK419_15255"/>
<accession>A0A2U8WN29</accession>
<dbReference type="InterPro" id="IPR031709">
    <property type="entry name" value="PutAbiC"/>
</dbReference>
<organism evidence="2 3">
    <name type="scientific">Methylobacterium terrae</name>
    <dbReference type="NCBI Taxonomy" id="2202827"/>
    <lineage>
        <taxon>Bacteria</taxon>
        <taxon>Pseudomonadati</taxon>
        <taxon>Pseudomonadota</taxon>
        <taxon>Alphaproteobacteria</taxon>
        <taxon>Hyphomicrobiales</taxon>
        <taxon>Methylobacteriaceae</taxon>
        <taxon>Methylobacterium</taxon>
    </lineage>
</organism>
<proteinExistence type="predicted"/>
<keyword evidence="3" id="KW-1185">Reference proteome</keyword>
<keyword evidence="1" id="KW-1133">Transmembrane helix</keyword>
<keyword evidence="1" id="KW-0812">Transmembrane</keyword>
<evidence type="ECO:0000256" key="1">
    <source>
        <dbReference type="SAM" id="Phobius"/>
    </source>
</evidence>
<evidence type="ECO:0000313" key="3">
    <source>
        <dbReference type="Proteomes" id="UP000245444"/>
    </source>
</evidence>
<evidence type="ECO:0000313" key="2">
    <source>
        <dbReference type="EMBL" id="AWN47497.1"/>
    </source>
</evidence>
<sequence length="269" mass="31686">MNTNRLWRITSLSLSFVAVFAIWLSWAFLRDVLKKLEISDLLPSELGPWGDSFGALTSLFTLLGFIGITTTIVLQRQQMATSEKFQRLERFDNLYFEIMKLIREVRKEVKFRYTENYAQATGHSKRETVYDTQALRFAWREISYFFNKSGKQITLAETQKIYHEIIHDRFESGFAPYFRSVFTIMRKIDEEENLSEKEKHFYANLIRSQMNSYELAVVALNALSPVAGNLKYYLTKYRMLKYLPVGSSRRLVLIPHYDEIAFQGRDEIN</sequence>